<evidence type="ECO:0000256" key="2">
    <source>
        <dbReference type="ARBA" id="ARBA00022448"/>
    </source>
</evidence>
<comment type="subcellular location">
    <subcellularLocation>
        <location evidence="1">Cell membrane</location>
        <topology evidence="1">Multi-pass membrane protein</topology>
    </subcellularLocation>
</comment>
<evidence type="ECO:0000256" key="9">
    <source>
        <dbReference type="SAM" id="Phobius"/>
    </source>
</evidence>
<feature type="transmembrane region" description="Helical" evidence="9">
    <location>
        <begin position="74"/>
        <end position="93"/>
    </location>
</feature>
<dbReference type="GO" id="GO:0005886">
    <property type="term" value="C:plasma membrane"/>
    <property type="evidence" value="ECO:0007669"/>
    <property type="project" value="UniProtKB-SubCell"/>
</dbReference>
<reference evidence="11 12" key="1">
    <citation type="submission" date="2017-07" db="EMBL/GenBank/DDBJ databases">
        <title>Genome sequence of Streptomyces pluripotens MUSC 137T.</title>
        <authorList>
            <person name="Ser H.-L."/>
            <person name="Lee L.-H."/>
        </authorList>
    </citation>
    <scope>NUCLEOTIDE SEQUENCE [LARGE SCALE GENOMIC DNA]</scope>
    <source>
        <strain evidence="11 12">MUSC 137</strain>
    </source>
</reference>
<feature type="transmembrane region" description="Helical" evidence="9">
    <location>
        <begin position="292"/>
        <end position="319"/>
    </location>
</feature>
<evidence type="ECO:0000256" key="8">
    <source>
        <dbReference type="SAM" id="MobiDB-lite"/>
    </source>
</evidence>
<dbReference type="STRING" id="1355015.LK06_001650"/>
<feature type="transmembrane region" description="Helical" evidence="9">
    <location>
        <begin position="422"/>
        <end position="440"/>
    </location>
</feature>
<feature type="transmembrane region" description="Helical" evidence="9">
    <location>
        <begin position="254"/>
        <end position="272"/>
    </location>
</feature>
<dbReference type="Proteomes" id="UP000031501">
    <property type="component" value="Chromosome"/>
</dbReference>
<dbReference type="InterPro" id="IPR020846">
    <property type="entry name" value="MFS_dom"/>
</dbReference>
<feature type="transmembrane region" description="Helical" evidence="9">
    <location>
        <begin position="225"/>
        <end position="242"/>
    </location>
</feature>
<keyword evidence="7" id="KW-0046">Antibiotic resistance</keyword>
<dbReference type="PANTHER" id="PTHR42718">
    <property type="entry name" value="MAJOR FACILITATOR SUPERFAMILY MULTIDRUG TRANSPORTER MFSC"/>
    <property type="match status" value="1"/>
</dbReference>
<dbReference type="GO" id="GO:0022857">
    <property type="term" value="F:transmembrane transporter activity"/>
    <property type="evidence" value="ECO:0007669"/>
    <property type="project" value="InterPro"/>
</dbReference>
<dbReference type="EMBL" id="CP022433">
    <property type="protein sequence ID" value="ASN23118.1"/>
    <property type="molecule type" value="Genomic_DNA"/>
</dbReference>
<proteinExistence type="predicted"/>
<feature type="transmembrane region" description="Helical" evidence="9">
    <location>
        <begin position="35"/>
        <end position="62"/>
    </location>
</feature>
<feature type="transmembrane region" description="Helical" evidence="9">
    <location>
        <begin position="192"/>
        <end position="213"/>
    </location>
</feature>
<dbReference type="AlphaFoldDB" id="A0A221NTK3"/>
<feature type="transmembrane region" description="Helical" evidence="9">
    <location>
        <begin position="384"/>
        <end position="401"/>
    </location>
</feature>
<evidence type="ECO:0000259" key="10">
    <source>
        <dbReference type="PROSITE" id="PS50850"/>
    </source>
</evidence>
<keyword evidence="4 9" id="KW-0812">Transmembrane</keyword>
<accession>A0A221NTK3</accession>
<dbReference type="Gene3D" id="1.20.1720.10">
    <property type="entry name" value="Multidrug resistance protein D"/>
    <property type="match status" value="1"/>
</dbReference>
<dbReference type="SUPFAM" id="SSF103473">
    <property type="entry name" value="MFS general substrate transporter"/>
    <property type="match status" value="1"/>
</dbReference>
<keyword evidence="3" id="KW-1003">Cell membrane</keyword>
<dbReference type="InterPro" id="IPR011701">
    <property type="entry name" value="MFS"/>
</dbReference>
<dbReference type="Pfam" id="PF07690">
    <property type="entry name" value="MFS_1"/>
    <property type="match status" value="1"/>
</dbReference>
<dbReference type="PROSITE" id="PS50850">
    <property type="entry name" value="MFS"/>
    <property type="match status" value="1"/>
</dbReference>
<dbReference type="KEGG" id="splu:LK06_001650"/>
<evidence type="ECO:0000256" key="6">
    <source>
        <dbReference type="ARBA" id="ARBA00023136"/>
    </source>
</evidence>
<keyword evidence="6 9" id="KW-0472">Membrane</keyword>
<name>A0A221NTK3_9ACTN</name>
<organism evidence="11 12">
    <name type="scientific">Streptomyces pluripotens</name>
    <dbReference type="NCBI Taxonomy" id="1355015"/>
    <lineage>
        <taxon>Bacteria</taxon>
        <taxon>Bacillati</taxon>
        <taxon>Actinomycetota</taxon>
        <taxon>Actinomycetes</taxon>
        <taxon>Kitasatosporales</taxon>
        <taxon>Streptomycetaceae</taxon>
        <taxon>Streptomyces</taxon>
    </lineage>
</organism>
<feature type="transmembrane region" description="Helical" evidence="9">
    <location>
        <begin position="132"/>
        <end position="150"/>
    </location>
</feature>
<feature type="transmembrane region" description="Helical" evidence="9">
    <location>
        <begin position="352"/>
        <end position="372"/>
    </location>
</feature>
<evidence type="ECO:0000256" key="4">
    <source>
        <dbReference type="ARBA" id="ARBA00022692"/>
    </source>
</evidence>
<dbReference type="InterPro" id="IPR036259">
    <property type="entry name" value="MFS_trans_sf"/>
</dbReference>
<feature type="transmembrane region" description="Helical" evidence="9">
    <location>
        <begin position="325"/>
        <end position="345"/>
    </location>
</feature>
<protein>
    <submittedName>
        <fullName evidence="11">MFS transporter</fullName>
    </submittedName>
</protein>
<dbReference type="GO" id="GO:0046677">
    <property type="term" value="P:response to antibiotic"/>
    <property type="evidence" value="ECO:0007669"/>
    <property type="project" value="UniProtKB-KW"/>
</dbReference>
<dbReference type="PANTHER" id="PTHR42718:SF46">
    <property type="entry name" value="BLR6921 PROTEIN"/>
    <property type="match status" value="1"/>
</dbReference>
<evidence type="ECO:0000256" key="1">
    <source>
        <dbReference type="ARBA" id="ARBA00004651"/>
    </source>
</evidence>
<keyword evidence="12" id="KW-1185">Reference proteome</keyword>
<evidence type="ECO:0000256" key="3">
    <source>
        <dbReference type="ARBA" id="ARBA00022475"/>
    </source>
</evidence>
<gene>
    <name evidence="11" type="ORF">LK07_02730</name>
</gene>
<keyword evidence="2" id="KW-0813">Transport</keyword>
<evidence type="ECO:0000256" key="7">
    <source>
        <dbReference type="ARBA" id="ARBA00023251"/>
    </source>
</evidence>
<feature type="transmembrane region" description="Helical" evidence="9">
    <location>
        <begin position="460"/>
        <end position="483"/>
    </location>
</feature>
<sequence length="514" mass="51592">MAPRAWRRRHQSGGTELVTQGGATGQTATVWRSGLAVVLLALAQVLVVFDTTAFAVGIPLIVRDWQLSFNGLTWLLSTYSVCFAALPVLAVALGKAFGQRRVLMAGLVLSIASATAPAVASDARVLLASRAAQGIAAAAITSGALALIESTHPEGPGRARALNVHFAVVACAAPAVVLPCSVLLSTTSTERALFWVQAAAGAVLLLLTPLALTESEPARASRARVGGAALAVVPLGFLAWFADWLGGRSVSSTTVIVVAVAGALVPSTLGWFGRGEGVPALLARLYRERAAFGAYTVVTLLAAGLAGVLFVLTLALQVIGGLSVIRIGWALLPAVAGVVLGCLVLPPLAARAGLGATVAGASTVAATGFVLLSVQSADLHFADALLPLLLIAFGCGVLALPTTFARPGSDALPQGLNASRQLGAGLGGSLFVGIVTVTQQRMPATTLPGLKDYRNFLVPGVRACFELGAALGLTAAVVALLTLPGRGVRGTASDPGVSGGAPAGTTGSPGSSGP</sequence>
<keyword evidence="5 9" id="KW-1133">Transmembrane helix</keyword>
<feature type="domain" description="Major facilitator superfamily (MFS) profile" evidence="10">
    <location>
        <begin position="36"/>
        <end position="487"/>
    </location>
</feature>
<feature type="transmembrane region" description="Helical" evidence="9">
    <location>
        <begin position="162"/>
        <end position="186"/>
    </location>
</feature>
<feature type="region of interest" description="Disordered" evidence="8">
    <location>
        <begin position="491"/>
        <end position="514"/>
    </location>
</feature>
<feature type="compositionally biased region" description="Low complexity" evidence="8">
    <location>
        <begin position="503"/>
        <end position="514"/>
    </location>
</feature>
<evidence type="ECO:0000256" key="5">
    <source>
        <dbReference type="ARBA" id="ARBA00022989"/>
    </source>
</evidence>
<feature type="transmembrane region" description="Helical" evidence="9">
    <location>
        <begin position="102"/>
        <end position="120"/>
    </location>
</feature>
<evidence type="ECO:0000313" key="11">
    <source>
        <dbReference type="EMBL" id="ASN23118.1"/>
    </source>
</evidence>
<evidence type="ECO:0000313" key="12">
    <source>
        <dbReference type="Proteomes" id="UP000031501"/>
    </source>
</evidence>